<evidence type="ECO:0000256" key="8">
    <source>
        <dbReference type="SAM" id="Phobius"/>
    </source>
</evidence>
<feature type="transmembrane region" description="Helical" evidence="8">
    <location>
        <begin position="211"/>
        <end position="232"/>
    </location>
</feature>
<feature type="transmembrane region" description="Helical" evidence="8">
    <location>
        <begin position="265"/>
        <end position="289"/>
    </location>
</feature>
<comment type="subcellular location">
    <subcellularLocation>
        <location evidence="1">Cell membrane</location>
        <topology evidence="1">Multi-pass membrane protein</topology>
    </subcellularLocation>
</comment>
<dbReference type="InterPro" id="IPR048279">
    <property type="entry name" value="MdtK-like"/>
</dbReference>
<feature type="transmembrane region" description="Helical" evidence="8">
    <location>
        <begin position="355"/>
        <end position="375"/>
    </location>
</feature>
<dbReference type="Proteomes" id="UP000190286">
    <property type="component" value="Unassembled WGS sequence"/>
</dbReference>
<keyword evidence="3" id="KW-1003">Cell membrane</keyword>
<dbReference type="CDD" id="cd13138">
    <property type="entry name" value="MATE_yoeA_like"/>
    <property type="match status" value="1"/>
</dbReference>
<evidence type="ECO:0000313" key="10">
    <source>
        <dbReference type="Proteomes" id="UP000190286"/>
    </source>
</evidence>
<evidence type="ECO:0000256" key="5">
    <source>
        <dbReference type="ARBA" id="ARBA00022989"/>
    </source>
</evidence>
<feature type="transmembrane region" description="Helical" evidence="8">
    <location>
        <begin position="170"/>
        <end position="191"/>
    </location>
</feature>
<reference evidence="9 10" key="1">
    <citation type="submission" date="2017-02" db="EMBL/GenBank/DDBJ databases">
        <authorList>
            <person name="Peterson S.W."/>
        </authorList>
    </citation>
    <scope>NUCLEOTIDE SEQUENCE [LARGE SCALE GENOMIC DNA]</scope>
    <source>
        <strain evidence="9 10">ATCC 27749</strain>
    </source>
</reference>
<dbReference type="NCBIfam" id="TIGR00797">
    <property type="entry name" value="matE"/>
    <property type="match status" value="1"/>
</dbReference>
<feature type="transmembrane region" description="Helical" evidence="8">
    <location>
        <begin position="125"/>
        <end position="150"/>
    </location>
</feature>
<dbReference type="AlphaFoldDB" id="A0A1T4XZM1"/>
<evidence type="ECO:0000256" key="2">
    <source>
        <dbReference type="ARBA" id="ARBA00022448"/>
    </source>
</evidence>
<evidence type="ECO:0000256" key="7">
    <source>
        <dbReference type="SAM" id="MobiDB-lite"/>
    </source>
</evidence>
<dbReference type="PANTHER" id="PTHR43549">
    <property type="entry name" value="MULTIDRUG RESISTANCE PROTEIN YPNP-RELATED"/>
    <property type="match status" value="1"/>
</dbReference>
<dbReference type="PANTHER" id="PTHR43549:SF3">
    <property type="entry name" value="MULTIDRUG RESISTANCE PROTEIN YPNP-RELATED"/>
    <property type="match status" value="1"/>
</dbReference>
<dbReference type="GO" id="GO:0042910">
    <property type="term" value="F:xenobiotic transmembrane transporter activity"/>
    <property type="evidence" value="ECO:0007669"/>
    <property type="project" value="InterPro"/>
</dbReference>
<dbReference type="Pfam" id="PF01554">
    <property type="entry name" value="MatE"/>
    <property type="match status" value="2"/>
</dbReference>
<dbReference type="PIRSF" id="PIRSF006603">
    <property type="entry name" value="DinF"/>
    <property type="match status" value="1"/>
</dbReference>
<keyword evidence="5 8" id="KW-1133">Transmembrane helix</keyword>
<dbReference type="GO" id="GO:0005886">
    <property type="term" value="C:plasma membrane"/>
    <property type="evidence" value="ECO:0007669"/>
    <property type="project" value="UniProtKB-SubCell"/>
</dbReference>
<feature type="transmembrane region" description="Helical" evidence="8">
    <location>
        <begin position="387"/>
        <end position="409"/>
    </location>
</feature>
<dbReference type="STRING" id="745368.SAMN02745178_02561"/>
<accession>A0A1T4XZM1</accession>
<feature type="transmembrane region" description="Helical" evidence="8">
    <location>
        <begin position="488"/>
        <end position="509"/>
    </location>
</feature>
<keyword evidence="10" id="KW-1185">Reference proteome</keyword>
<proteinExistence type="predicted"/>
<name>A0A1T4XZM1_9FIRM</name>
<evidence type="ECO:0000256" key="1">
    <source>
        <dbReference type="ARBA" id="ARBA00004651"/>
    </source>
</evidence>
<sequence length="527" mass="56369">MENCKGGLHIRPRGVEDAAPYKPKDRTVGSADVRPAGFPQEPICLTREGRVCPAPTVQSQLKQEQKPSIMSTTSKSKTMIEGPLAKQILLVSLPLALSNLLQILFNMSDVAVVGRFAGSTALGSVGSTATFVTLFTGFLIGLSNGVNVLVARFYGAGHPKDVSKTVHSALLVSLAAGVLLLFVGLFGSPALLELLNTKEDLLPGAILYLRVYFLGMPALALYNFGNAVFSAIGETKKPLAYLSFAGVLNILLNLFFVIVCKLDVAGVALASTIAQCVSAGLILHALTKVSDCYALDFRKVRLDLNMTKRILMLGVPAGLQNAIFAIANLFIQAGVNSFDSLMVKGNSAAANADAMVYDAMAAFYMACASFMSQNYGAGKLDRVKKSYFIALAYSFGLGAVLGGGLLVFGRQFLALFTTESAVIDAGMKRIMVMGWAYCTSAFMDCTIAASRGLGKTVGPTVIVILGSCVFRVAWVYTIFAHFHTIPALYLLYPCSWALTAAAEIVYFVFSYRHAALRLRERDALAQL</sequence>
<dbReference type="InterPro" id="IPR002528">
    <property type="entry name" value="MATE_fam"/>
</dbReference>
<feature type="transmembrane region" description="Helical" evidence="8">
    <location>
        <begin position="310"/>
        <end position="335"/>
    </location>
</feature>
<feature type="region of interest" description="Disordered" evidence="7">
    <location>
        <begin position="1"/>
        <end position="33"/>
    </location>
</feature>
<gene>
    <name evidence="9" type="ORF">SAMN02745178_02561</name>
</gene>
<evidence type="ECO:0000256" key="3">
    <source>
        <dbReference type="ARBA" id="ARBA00022475"/>
    </source>
</evidence>
<dbReference type="EMBL" id="FUYF01000024">
    <property type="protein sequence ID" value="SKA94980.1"/>
    <property type="molecule type" value="Genomic_DNA"/>
</dbReference>
<evidence type="ECO:0000256" key="4">
    <source>
        <dbReference type="ARBA" id="ARBA00022692"/>
    </source>
</evidence>
<evidence type="ECO:0000313" key="9">
    <source>
        <dbReference type="EMBL" id="SKA94980.1"/>
    </source>
</evidence>
<keyword evidence="4 8" id="KW-0812">Transmembrane</keyword>
<keyword evidence="2" id="KW-0813">Transport</keyword>
<feature type="transmembrane region" description="Helical" evidence="8">
    <location>
        <begin position="461"/>
        <end position="482"/>
    </location>
</feature>
<feature type="transmembrane region" description="Helical" evidence="8">
    <location>
        <begin position="239"/>
        <end position="259"/>
    </location>
</feature>
<feature type="transmembrane region" description="Helical" evidence="8">
    <location>
        <begin position="429"/>
        <end position="449"/>
    </location>
</feature>
<keyword evidence="6 8" id="KW-0472">Membrane</keyword>
<dbReference type="GO" id="GO:0015297">
    <property type="term" value="F:antiporter activity"/>
    <property type="evidence" value="ECO:0007669"/>
    <property type="project" value="InterPro"/>
</dbReference>
<protein>
    <submittedName>
        <fullName evidence="9">Putative efflux protein, MATE family</fullName>
    </submittedName>
</protein>
<evidence type="ECO:0000256" key="6">
    <source>
        <dbReference type="ARBA" id="ARBA00023136"/>
    </source>
</evidence>
<dbReference type="InterPro" id="IPR052031">
    <property type="entry name" value="Membrane_Transporter-Flippase"/>
</dbReference>
<feature type="transmembrane region" description="Helical" evidence="8">
    <location>
        <begin position="84"/>
        <end position="105"/>
    </location>
</feature>
<organism evidence="9 10">
    <name type="scientific">Gemmiger formicilis</name>
    <dbReference type="NCBI Taxonomy" id="745368"/>
    <lineage>
        <taxon>Bacteria</taxon>
        <taxon>Bacillati</taxon>
        <taxon>Bacillota</taxon>
        <taxon>Clostridia</taxon>
        <taxon>Eubacteriales</taxon>
        <taxon>Gemmiger</taxon>
    </lineage>
</organism>